<dbReference type="Proteomes" id="UP000030762">
    <property type="component" value="Unassembled WGS sequence"/>
</dbReference>
<dbReference type="VEuPathDB" id="FungiDB:SDRG_13468"/>
<dbReference type="AlphaFoldDB" id="T0Q5S0"/>
<accession>T0Q5S0</accession>
<keyword evidence="3" id="KW-1185">Reference proteome</keyword>
<feature type="region of interest" description="Disordered" evidence="1">
    <location>
        <begin position="49"/>
        <end position="72"/>
    </location>
</feature>
<gene>
    <name evidence="2" type="ORF">SDRG_13468</name>
</gene>
<name>T0Q5S0_SAPDV</name>
<protein>
    <submittedName>
        <fullName evidence="2">Uncharacterized protein</fullName>
    </submittedName>
</protein>
<dbReference type="GeneID" id="19954195"/>
<dbReference type="EMBL" id="JH767191">
    <property type="protein sequence ID" value="EQC28785.1"/>
    <property type="molecule type" value="Genomic_DNA"/>
</dbReference>
<sequence>MEWADVALEVNQKFATDKCSGAKKPTKDTISLIVRRLVQAASILCDEAEQQKHKRGPWKQKSRIDVASGQEPSVADMVAQTAQESMATTVEKGPALQRCSPGTDCNTIDRHCGVNKQREADNCVKVQKATHRNVYGPVECAVQAAVKHREV</sequence>
<evidence type="ECO:0000313" key="3">
    <source>
        <dbReference type="Proteomes" id="UP000030762"/>
    </source>
</evidence>
<feature type="compositionally biased region" description="Basic residues" evidence="1">
    <location>
        <begin position="52"/>
        <end position="61"/>
    </location>
</feature>
<evidence type="ECO:0000313" key="2">
    <source>
        <dbReference type="EMBL" id="EQC28785.1"/>
    </source>
</evidence>
<dbReference type="RefSeq" id="XP_008617780.1">
    <property type="nucleotide sequence ID" value="XM_008619558.1"/>
</dbReference>
<evidence type="ECO:0000256" key="1">
    <source>
        <dbReference type="SAM" id="MobiDB-lite"/>
    </source>
</evidence>
<dbReference type="InParanoid" id="T0Q5S0"/>
<organism evidence="2 3">
    <name type="scientific">Saprolegnia diclina (strain VS20)</name>
    <dbReference type="NCBI Taxonomy" id="1156394"/>
    <lineage>
        <taxon>Eukaryota</taxon>
        <taxon>Sar</taxon>
        <taxon>Stramenopiles</taxon>
        <taxon>Oomycota</taxon>
        <taxon>Saprolegniomycetes</taxon>
        <taxon>Saprolegniales</taxon>
        <taxon>Saprolegniaceae</taxon>
        <taxon>Saprolegnia</taxon>
    </lineage>
</organism>
<proteinExistence type="predicted"/>
<reference evidence="2 3" key="1">
    <citation type="submission" date="2012-04" db="EMBL/GenBank/DDBJ databases">
        <title>The Genome Sequence of Saprolegnia declina VS20.</title>
        <authorList>
            <consortium name="The Broad Institute Genome Sequencing Platform"/>
            <person name="Russ C."/>
            <person name="Nusbaum C."/>
            <person name="Tyler B."/>
            <person name="van West P."/>
            <person name="Dieguez-Uribeondo J."/>
            <person name="de Bruijn I."/>
            <person name="Tripathy S."/>
            <person name="Jiang R."/>
            <person name="Young S.K."/>
            <person name="Zeng Q."/>
            <person name="Gargeya S."/>
            <person name="Fitzgerald M."/>
            <person name="Haas B."/>
            <person name="Abouelleil A."/>
            <person name="Alvarado L."/>
            <person name="Arachchi H.M."/>
            <person name="Berlin A."/>
            <person name="Chapman S.B."/>
            <person name="Goldberg J."/>
            <person name="Griggs A."/>
            <person name="Gujja S."/>
            <person name="Hansen M."/>
            <person name="Howarth C."/>
            <person name="Imamovic A."/>
            <person name="Larimer J."/>
            <person name="McCowen C."/>
            <person name="Montmayeur A."/>
            <person name="Murphy C."/>
            <person name="Neiman D."/>
            <person name="Pearson M."/>
            <person name="Priest M."/>
            <person name="Roberts A."/>
            <person name="Saif S."/>
            <person name="Shea T."/>
            <person name="Sisk P."/>
            <person name="Sykes S."/>
            <person name="Wortman J."/>
            <person name="Nusbaum C."/>
            <person name="Birren B."/>
        </authorList>
    </citation>
    <scope>NUCLEOTIDE SEQUENCE [LARGE SCALE GENOMIC DNA]</scope>
    <source>
        <strain evidence="2 3">VS20</strain>
    </source>
</reference>